<keyword evidence="3" id="KW-1185">Reference proteome</keyword>
<dbReference type="PANTHER" id="PTHR11079">
    <property type="entry name" value="CYTOSINE DEAMINASE FAMILY MEMBER"/>
    <property type="match status" value="1"/>
</dbReference>
<dbReference type="InterPro" id="IPR016193">
    <property type="entry name" value="Cytidine_deaminase-like"/>
</dbReference>
<dbReference type="EMBL" id="BAAANY010000008">
    <property type="protein sequence ID" value="GAA1670985.1"/>
    <property type="molecule type" value="Genomic_DNA"/>
</dbReference>
<accession>A0ABP4SJM1</accession>
<sequence length="153" mass="16162">MGAVTVDGDRDHRWLAAAIELSESCPPSRTAFSVGAYVVDADDTVLATGYSREGDPVVHAEEVALLKLPGVDLAGATVYSSLEPCSQRASRPVSCARLILRAGVGRVVFGWREPAIFTDCDGAEILRTGGVDVMEIPELAAAVRLINAHLMPS</sequence>
<dbReference type="Proteomes" id="UP001500618">
    <property type="component" value="Unassembled WGS sequence"/>
</dbReference>
<reference evidence="3" key="1">
    <citation type="journal article" date="2019" name="Int. J. Syst. Evol. Microbiol.">
        <title>The Global Catalogue of Microorganisms (GCM) 10K type strain sequencing project: providing services to taxonomists for standard genome sequencing and annotation.</title>
        <authorList>
            <consortium name="The Broad Institute Genomics Platform"/>
            <consortium name="The Broad Institute Genome Sequencing Center for Infectious Disease"/>
            <person name="Wu L."/>
            <person name="Ma J."/>
        </authorList>
    </citation>
    <scope>NUCLEOTIDE SEQUENCE [LARGE SCALE GENOMIC DNA]</scope>
    <source>
        <strain evidence="3">JCM 14718</strain>
    </source>
</reference>
<name>A0ABP4SJM1_9ACTN</name>
<dbReference type="Gene3D" id="3.40.140.10">
    <property type="entry name" value="Cytidine Deaminase, domain 2"/>
    <property type="match status" value="1"/>
</dbReference>
<protein>
    <recommendedName>
        <fullName evidence="1">CMP/dCMP-type deaminase domain-containing protein</fullName>
    </recommendedName>
</protein>
<gene>
    <name evidence="2" type="ORF">GCM10009765_20480</name>
</gene>
<dbReference type="InterPro" id="IPR002125">
    <property type="entry name" value="CMP_dCMP_dom"/>
</dbReference>
<evidence type="ECO:0000313" key="3">
    <source>
        <dbReference type="Proteomes" id="UP001500618"/>
    </source>
</evidence>
<organism evidence="2 3">
    <name type="scientific">Fodinicola feengrottensis</name>
    <dbReference type="NCBI Taxonomy" id="435914"/>
    <lineage>
        <taxon>Bacteria</taxon>
        <taxon>Bacillati</taxon>
        <taxon>Actinomycetota</taxon>
        <taxon>Actinomycetes</taxon>
        <taxon>Mycobacteriales</taxon>
        <taxon>Fodinicola</taxon>
    </lineage>
</organism>
<proteinExistence type="predicted"/>
<dbReference type="SUPFAM" id="SSF53927">
    <property type="entry name" value="Cytidine deaminase-like"/>
    <property type="match status" value="1"/>
</dbReference>
<evidence type="ECO:0000313" key="2">
    <source>
        <dbReference type="EMBL" id="GAA1670985.1"/>
    </source>
</evidence>
<dbReference type="RefSeq" id="WP_344309263.1">
    <property type="nucleotide sequence ID" value="NZ_BAAANY010000008.1"/>
</dbReference>
<feature type="domain" description="CMP/dCMP-type deaminase" evidence="1">
    <location>
        <begin position="9"/>
        <end position="133"/>
    </location>
</feature>
<comment type="caution">
    <text evidence="2">The sequence shown here is derived from an EMBL/GenBank/DDBJ whole genome shotgun (WGS) entry which is preliminary data.</text>
</comment>
<evidence type="ECO:0000259" key="1">
    <source>
        <dbReference type="PROSITE" id="PS51747"/>
    </source>
</evidence>
<dbReference type="PROSITE" id="PS51747">
    <property type="entry name" value="CYT_DCMP_DEAMINASES_2"/>
    <property type="match status" value="1"/>
</dbReference>
<dbReference type="Pfam" id="PF00383">
    <property type="entry name" value="dCMP_cyt_deam_1"/>
    <property type="match status" value="1"/>
</dbReference>
<dbReference type="PANTHER" id="PTHR11079:SF162">
    <property type="entry name" value="RIBOFLAVIN BIOSYNTHESIS PROTEIN PYRD, CHLOROPLASTIC"/>
    <property type="match status" value="1"/>
</dbReference>